<evidence type="ECO:0000313" key="2">
    <source>
        <dbReference type="EMBL" id="MDR5712943.1"/>
    </source>
</evidence>
<organism evidence="2 3">
    <name type="scientific">Nesterenkonia flava</name>
    <dbReference type="NCBI Taxonomy" id="469799"/>
    <lineage>
        <taxon>Bacteria</taxon>
        <taxon>Bacillati</taxon>
        <taxon>Actinomycetota</taxon>
        <taxon>Actinomycetes</taxon>
        <taxon>Micrococcales</taxon>
        <taxon>Micrococcaceae</taxon>
        <taxon>Nesterenkonia</taxon>
    </lineage>
</organism>
<dbReference type="RefSeq" id="WP_310538311.1">
    <property type="nucleotide sequence ID" value="NZ_BAAAOC010000012.1"/>
</dbReference>
<evidence type="ECO:0000256" key="1">
    <source>
        <dbReference type="SAM" id="MobiDB-lite"/>
    </source>
</evidence>
<keyword evidence="3" id="KW-1185">Reference proteome</keyword>
<name>A0ABU1FWG2_9MICC</name>
<dbReference type="EMBL" id="JAVKGT010000044">
    <property type="protein sequence ID" value="MDR5712943.1"/>
    <property type="molecule type" value="Genomic_DNA"/>
</dbReference>
<comment type="caution">
    <text evidence="2">The sequence shown here is derived from an EMBL/GenBank/DDBJ whole genome shotgun (WGS) entry which is preliminary data.</text>
</comment>
<dbReference type="Proteomes" id="UP001260872">
    <property type="component" value="Unassembled WGS sequence"/>
</dbReference>
<gene>
    <name evidence="2" type="ORF">RH857_12515</name>
</gene>
<sequence length="55" mass="6242">MSTTEYRVVILLADGRRQALAETHTRREYAQAQADQMTGVHTEVQARNISPWGKV</sequence>
<reference evidence="3" key="1">
    <citation type="submission" date="2023-07" db="EMBL/GenBank/DDBJ databases">
        <title>Description of three actinobacteria isolated from air of manufacturing shop in a pharmaceutical factory.</title>
        <authorList>
            <person name="Zhang D.-F."/>
        </authorList>
    </citation>
    <scope>NUCLEOTIDE SEQUENCE [LARGE SCALE GENOMIC DNA]</scope>
    <source>
        <strain evidence="3">CCTCC AB 207010</strain>
    </source>
</reference>
<evidence type="ECO:0000313" key="3">
    <source>
        <dbReference type="Proteomes" id="UP001260872"/>
    </source>
</evidence>
<feature type="region of interest" description="Disordered" evidence="1">
    <location>
        <begin position="34"/>
        <end position="55"/>
    </location>
</feature>
<proteinExistence type="predicted"/>
<accession>A0ABU1FWG2</accession>
<protein>
    <submittedName>
        <fullName evidence="2">Uncharacterized protein</fullName>
    </submittedName>
</protein>